<dbReference type="PROSITE" id="PS51257">
    <property type="entry name" value="PROKAR_LIPOPROTEIN"/>
    <property type="match status" value="1"/>
</dbReference>
<dbReference type="AlphaFoldDB" id="A0AAD9NPZ6"/>
<keyword evidence="2" id="KW-1185">Reference proteome</keyword>
<evidence type="ECO:0000313" key="2">
    <source>
        <dbReference type="Proteomes" id="UP001209878"/>
    </source>
</evidence>
<gene>
    <name evidence="1" type="ORF">NP493_542g01017</name>
</gene>
<name>A0AAD9NPZ6_RIDPI</name>
<organism evidence="1 2">
    <name type="scientific">Ridgeia piscesae</name>
    <name type="common">Tubeworm</name>
    <dbReference type="NCBI Taxonomy" id="27915"/>
    <lineage>
        <taxon>Eukaryota</taxon>
        <taxon>Metazoa</taxon>
        <taxon>Spiralia</taxon>
        <taxon>Lophotrochozoa</taxon>
        <taxon>Annelida</taxon>
        <taxon>Polychaeta</taxon>
        <taxon>Sedentaria</taxon>
        <taxon>Canalipalpata</taxon>
        <taxon>Sabellida</taxon>
        <taxon>Siboglinidae</taxon>
        <taxon>Ridgeia</taxon>
    </lineage>
</organism>
<accession>A0AAD9NPZ6</accession>
<evidence type="ECO:0000313" key="1">
    <source>
        <dbReference type="EMBL" id="KAK2178477.1"/>
    </source>
</evidence>
<sequence>MCCGVKTMGKFFILHCSSSLSCINKYLAIDSGGYVYEQPSRINCSIWLGASQMVSE</sequence>
<dbReference type="EMBL" id="JAODUO010000542">
    <property type="protein sequence ID" value="KAK2178477.1"/>
    <property type="molecule type" value="Genomic_DNA"/>
</dbReference>
<proteinExistence type="predicted"/>
<comment type="caution">
    <text evidence="1">The sequence shown here is derived from an EMBL/GenBank/DDBJ whole genome shotgun (WGS) entry which is preliminary data.</text>
</comment>
<dbReference type="Proteomes" id="UP001209878">
    <property type="component" value="Unassembled WGS sequence"/>
</dbReference>
<reference evidence="1" key="1">
    <citation type="journal article" date="2023" name="Mol. Biol. Evol.">
        <title>Third-Generation Sequencing Reveals the Adaptive Role of the Epigenome in Three Deep-Sea Polychaetes.</title>
        <authorList>
            <person name="Perez M."/>
            <person name="Aroh O."/>
            <person name="Sun Y."/>
            <person name="Lan Y."/>
            <person name="Juniper S.K."/>
            <person name="Young C.R."/>
            <person name="Angers B."/>
            <person name="Qian P.Y."/>
        </authorList>
    </citation>
    <scope>NUCLEOTIDE SEQUENCE</scope>
    <source>
        <strain evidence="1">R07B-5</strain>
    </source>
</reference>
<protein>
    <submittedName>
        <fullName evidence="1">Uncharacterized protein</fullName>
    </submittedName>
</protein>